<feature type="compositionally biased region" description="Basic and acidic residues" evidence="1">
    <location>
        <begin position="57"/>
        <end position="68"/>
    </location>
</feature>
<sequence length="151" mass="16908">SYKSVDGRTTPLLCGTNPSTPQPSSPDTGHFHLLHEYSSVAPEMLMLSGLHTPGSRDSQRLLSNEDTRCSTPDTYEEMAPQPVQPWERRTFPLDVEPQQESEILHSPAGERHCRTIRRVRSLTLGLRRLWATTAAPSKNQPTHPNLLTDEA</sequence>
<dbReference type="AlphaFoldDB" id="A0ABD0RI03"/>
<proteinExistence type="predicted"/>
<dbReference type="EMBL" id="JAMKFB020000003">
    <property type="protein sequence ID" value="KAL0198172.1"/>
    <property type="molecule type" value="Genomic_DNA"/>
</dbReference>
<evidence type="ECO:0000313" key="2">
    <source>
        <dbReference type="EMBL" id="KAL0198172.1"/>
    </source>
</evidence>
<dbReference type="Proteomes" id="UP001529510">
    <property type="component" value="Unassembled WGS sequence"/>
</dbReference>
<protein>
    <submittedName>
        <fullName evidence="2">Uncharacterized protein</fullName>
    </submittedName>
</protein>
<dbReference type="PANTHER" id="PTHR22443">
    <property type="entry name" value="NON-SPECIFIC LETHAL 1, ISOFORM M"/>
    <property type="match status" value="1"/>
</dbReference>
<organism evidence="2 3">
    <name type="scientific">Cirrhinus mrigala</name>
    <name type="common">Mrigala</name>
    <dbReference type="NCBI Taxonomy" id="683832"/>
    <lineage>
        <taxon>Eukaryota</taxon>
        <taxon>Metazoa</taxon>
        <taxon>Chordata</taxon>
        <taxon>Craniata</taxon>
        <taxon>Vertebrata</taxon>
        <taxon>Euteleostomi</taxon>
        <taxon>Actinopterygii</taxon>
        <taxon>Neopterygii</taxon>
        <taxon>Teleostei</taxon>
        <taxon>Ostariophysi</taxon>
        <taxon>Cypriniformes</taxon>
        <taxon>Cyprinidae</taxon>
        <taxon>Labeoninae</taxon>
        <taxon>Labeonini</taxon>
        <taxon>Cirrhinus</taxon>
    </lineage>
</organism>
<dbReference type="PANTHER" id="PTHR22443:SF19">
    <property type="entry name" value="KAT8 REGULATORY NSL COMPLEX SUBUNIT 1-RELATED"/>
    <property type="match status" value="1"/>
</dbReference>
<dbReference type="InterPro" id="IPR026180">
    <property type="entry name" value="NSL1"/>
</dbReference>
<name>A0ABD0RI03_CIRMR</name>
<feature type="region of interest" description="Disordered" evidence="1">
    <location>
        <begin position="1"/>
        <end position="30"/>
    </location>
</feature>
<keyword evidence="3" id="KW-1185">Reference proteome</keyword>
<accession>A0ABD0RI03</accession>
<reference evidence="2 3" key="1">
    <citation type="submission" date="2024-05" db="EMBL/GenBank/DDBJ databases">
        <title>Genome sequencing and assembly of Indian major carp, Cirrhinus mrigala (Hamilton, 1822).</title>
        <authorList>
            <person name="Mohindra V."/>
            <person name="Chowdhury L.M."/>
            <person name="Lal K."/>
            <person name="Jena J.K."/>
        </authorList>
    </citation>
    <scope>NUCLEOTIDE SEQUENCE [LARGE SCALE GENOMIC DNA]</scope>
    <source>
        <strain evidence="2">CM1030</strain>
        <tissue evidence="2">Blood</tissue>
    </source>
</reference>
<feature type="non-terminal residue" evidence="2">
    <location>
        <position position="1"/>
    </location>
</feature>
<evidence type="ECO:0000313" key="3">
    <source>
        <dbReference type="Proteomes" id="UP001529510"/>
    </source>
</evidence>
<gene>
    <name evidence="2" type="ORF">M9458_006712</name>
</gene>
<comment type="caution">
    <text evidence="2">The sequence shown here is derived from an EMBL/GenBank/DDBJ whole genome shotgun (WGS) entry which is preliminary data.</text>
</comment>
<feature type="region of interest" description="Disordered" evidence="1">
    <location>
        <begin position="48"/>
        <end position="85"/>
    </location>
</feature>
<evidence type="ECO:0000256" key="1">
    <source>
        <dbReference type="SAM" id="MobiDB-lite"/>
    </source>
</evidence>